<feature type="domain" description="Peptidase M16 N-terminal" evidence="10">
    <location>
        <begin position="49"/>
        <end position="183"/>
    </location>
</feature>
<evidence type="ECO:0000256" key="4">
    <source>
        <dbReference type="ARBA" id="ARBA00022723"/>
    </source>
</evidence>
<dbReference type="eggNOG" id="COG0612">
    <property type="taxonomic scope" value="Bacteria"/>
</dbReference>
<comment type="cofactor">
    <cofactor evidence="1">
        <name>Zn(2+)</name>
        <dbReference type="ChEBI" id="CHEBI:29105"/>
    </cofactor>
</comment>
<name>D1PTW5_9BACT</name>
<dbReference type="GO" id="GO:0046872">
    <property type="term" value="F:metal ion binding"/>
    <property type="evidence" value="ECO:0007669"/>
    <property type="project" value="UniProtKB-KW"/>
</dbReference>
<dbReference type="PANTHER" id="PTHR43690">
    <property type="entry name" value="NARDILYSIN"/>
    <property type="match status" value="1"/>
</dbReference>
<dbReference type="SUPFAM" id="SSF63411">
    <property type="entry name" value="LuxS/MPP-like metallohydrolase"/>
    <property type="match status" value="4"/>
</dbReference>
<evidence type="ECO:0000313" key="13">
    <source>
        <dbReference type="Proteomes" id="UP000003160"/>
    </source>
</evidence>
<reference evidence="12 13" key="1">
    <citation type="submission" date="2009-10" db="EMBL/GenBank/DDBJ databases">
        <authorList>
            <person name="Qin X."/>
            <person name="Bachman B."/>
            <person name="Battles P."/>
            <person name="Bell A."/>
            <person name="Bess C."/>
            <person name="Bickham C."/>
            <person name="Chaboub L."/>
            <person name="Chen D."/>
            <person name="Coyle M."/>
            <person name="Deiros D.R."/>
            <person name="Dinh H."/>
            <person name="Forbes L."/>
            <person name="Fowler G."/>
            <person name="Francisco L."/>
            <person name="Fu Q."/>
            <person name="Gubbala S."/>
            <person name="Hale W."/>
            <person name="Han Y."/>
            <person name="Hemphill L."/>
            <person name="Highlander S.K."/>
            <person name="Hirani K."/>
            <person name="Hogues M."/>
            <person name="Jackson L."/>
            <person name="Jakkamsetti A."/>
            <person name="Javaid M."/>
            <person name="Jiang H."/>
            <person name="Korchina V."/>
            <person name="Kovar C."/>
            <person name="Lara F."/>
            <person name="Lee S."/>
            <person name="Mata R."/>
            <person name="Mathew T."/>
            <person name="Moen C."/>
            <person name="Morales K."/>
            <person name="Munidasa M."/>
            <person name="Nazareth L."/>
            <person name="Ngo R."/>
            <person name="Nguyen L."/>
            <person name="Okwuonu G."/>
            <person name="Ongeri F."/>
            <person name="Patil S."/>
            <person name="Petrosino J."/>
            <person name="Pham C."/>
            <person name="Pham P."/>
            <person name="Pu L.-L."/>
            <person name="Puazo M."/>
            <person name="Raj R."/>
            <person name="Reid J."/>
            <person name="Rouhana J."/>
            <person name="Saada N."/>
            <person name="Shang Y."/>
            <person name="Simmons D."/>
            <person name="Thornton R."/>
            <person name="Warren J."/>
            <person name="Weissenberger G."/>
            <person name="Zhang J."/>
            <person name="Zhang L."/>
            <person name="Zhou C."/>
            <person name="Zhu D."/>
            <person name="Muzny D."/>
            <person name="Worley K."/>
            <person name="Gibbs R."/>
        </authorList>
    </citation>
    <scope>NUCLEOTIDE SEQUENCE [LARGE SCALE GENOMIC DNA]</scope>
    <source>
        <strain evidence="12 13">DSM 17361</strain>
    </source>
</reference>
<dbReference type="OrthoDB" id="9811314at2"/>
<evidence type="ECO:0000259" key="11">
    <source>
        <dbReference type="Pfam" id="PF05193"/>
    </source>
</evidence>
<dbReference type="InterPro" id="IPR050626">
    <property type="entry name" value="Peptidase_M16"/>
</dbReference>
<dbReference type="HOGENOM" id="CLU_008156_0_0_10"/>
<organism evidence="12 13">
    <name type="scientific">Hallella bergensis DSM 17361</name>
    <dbReference type="NCBI Taxonomy" id="585502"/>
    <lineage>
        <taxon>Bacteria</taxon>
        <taxon>Pseudomonadati</taxon>
        <taxon>Bacteroidota</taxon>
        <taxon>Bacteroidia</taxon>
        <taxon>Bacteroidales</taxon>
        <taxon>Prevotellaceae</taxon>
        <taxon>Hallella</taxon>
    </lineage>
</organism>
<dbReference type="InterPro" id="IPR011249">
    <property type="entry name" value="Metalloenz_LuxS/M16"/>
</dbReference>
<dbReference type="PROSITE" id="PS00143">
    <property type="entry name" value="INSULINASE"/>
    <property type="match status" value="1"/>
</dbReference>
<keyword evidence="5 12" id="KW-0378">Hydrolase</keyword>
<dbReference type="GO" id="GO:0004222">
    <property type="term" value="F:metalloendopeptidase activity"/>
    <property type="evidence" value="ECO:0007669"/>
    <property type="project" value="InterPro"/>
</dbReference>
<dbReference type="EC" id="3.4.24.-" evidence="12"/>
<evidence type="ECO:0000256" key="3">
    <source>
        <dbReference type="ARBA" id="ARBA00022670"/>
    </source>
</evidence>
<proteinExistence type="inferred from homology"/>
<comment type="caution">
    <text evidence="12">The sequence shown here is derived from an EMBL/GenBank/DDBJ whole genome shotgun (WGS) entry which is preliminary data.</text>
</comment>
<dbReference type="InterPro" id="IPR011765">
    <property type="entry name" value="Pept_M16_N"/>
</dbReference>
<feature type="domain" description="Peptidase M16 C-terminal" evidence="11">
    <location>
        <begin position="206"/>
        <end position="392"/>
    </location>
</feature>
<evidence type="ECO:0000313" key="12">
    <source>
        <dbReference type="EMBL" id="EFA45173.1"/>
    </source>
</evidence>
<dbReference type="Pfam" id="PF00675">
    <property type="entry name" value="Peptidase_M16"/>
    <property type="match status" value="1"/>
</dbReference>
<evidence type="ECO:0000256" key="9">
    <source>
        <dbReference type="SAM" id="SignalP"/>
    </source>
</evidence>
<dbReference type="InterPro" id="IPR001431">
    <property type="entry name" value="Pept_M16_Zn_BS"/>
</dbReference>
<evidence type="ECO:0000256" key="1">
    <source>
        <dbReference type="ARBA" id="ARBA00001947"/>
    </source>
</evidence>
<dbReference type="InterPro" id="IPR007863">
    <property type="entry name" value="Peptidase_M16_C"/>
</dbReference>
<dbReference type="GO" id="GO:0006508">
    <property type="term" value="P:proteolysis"/>
    <property type="evidence" value="ECO:0007669"/>
    <property type="project" value="UniProtKB-KW"/>
</dbReference>
<evidence type="ECO:0000256" key="2">
    <source>
        <dbReference type="ARBA" id="ARBA00007261"/>
    </source>
</evidence>
<keyword evidence="13" id="KW-1185">Reference proteome</keyword>
<keyword evidence="9" id="KW-0732">Signal</keyword>
<evidence type="ECO:0000259" key="10">
    <source>
        <dbReference type="Pfam" id="PF00675"/>
    </source>
</evidence>
<evidence type="ECO:0000256" key="6">
    <source>
        <dbReference type="ARBA" id="ARBA00022833"/>
    </source>
</evidence>
<dbReference type="AlphaFoldDB" id="D1PTW5"/>
<evidence type="ECO:0000256" key="7">
    <source>
        <dbReference type="ARBA" id="ARBA00023049"/>
    </source>
</evidence>
<accession>D1PTW5</accession>
<dbReference type="EMBL" id="ACKS01000020">
    <property type="protein sequence ID" value="EFA45173.1"/>
    <property type="molecule type" value="Genomic_DNA"/>
</dbReference>
<dbReference type="RefSeq" id="WP_007174749.1">
    <property type="nucleotide sequence ID" value="NZ_GG704782.1"/>
</dbReference>
<keyword evidence="6" id="KW-0862">Zinc</keyword>
<protein>
    <submittedName>
        <fullName evidence="12">Peptidase M16 inactive domain protein</fullName>
        <ecNumber evidence="12">3.4.24.-</ecNumber>
    </submittedName>
</protein>
<feature type="domain" description="Peptidase M16 C-terminal" evidence="11">
    <location>
        <begin position="715"/>
        <end position="871"/>
    </location>
</feature>
<gene>
    <name evidence="12" type="ORF">HMPREF0645_0400</name>
</gene>
<feature type="chain" id="PRO_5003025173" evidence="9">
    <location>
        <begin position="21"/>
        <end position="939"/>
    </location>
</feature>
<feature type="signal peptide" evidence="9">
    <location>
        <begin position="1"/>
        <end position="20"/>
    </location>
</feature>
<sequence length="939" mass="106013">MKIKNIVTALLLLITAAAQAQMPDMTLPVDKDVRMGKLDNGLTYFIRHNNWPENRANFYIAQKVGSIQEEESQRGLAHFLEHMAFNGSDNFKGNALIEWCRTKGIEFGGDLNAYTSIDQTVYNIDNVPTHQQGTIDSCLLILRDWSCGLLLEQDEIDKERGVIHEEWRMRTSANSRMLERNLPKLYPGSKYGLRYPIGLMSVVDNFKRQELVDYYHKWYHPKNQGIIVVGDVDVDQVEAEIKRLFGSIKTPDHPSPIVDEPVPDNPKPIVIIDKDKEYPRSIIELMMKHDTYPDSLKQQLPYMIENYAKTAAFSMLNQRFVEEAQKADCPFVSAQAGDDSYIFSKTKDAFSLSASPKNMEQTAQALKAAFKVVRQATEFGFTPTEYKRFQTNMLSSLDKTYSNKDKRYSKQFYNEILGYFLTNEPMPDIDFTYQTMKQVVPAIPLEAINQVLPSLVSQNDTNLVIINFNNEKKGNVYPTEAQLLGALSEARAEKIEAYVDNVKDEPLMTKLPKAGKITKEEKSKKFGYDILTLSNGVTVLLKKTDYKKDQVIMSGVGGAGNSVYGKEDYANIKAFDSVIDGSGLGNFSLTELGKALAGKIANARLSMGPRRMAVSGNSTPKDVETMLQLTYLYFTDIRKDQDSYNNIIQQYELGLKNRELSPEVAFSDSISATIYGHGWREAPFLAKDIKNINPDRILAMAKERTANANGWIFEIVGNYDEATIRPLICQYLGALPSKGKNMTGTRVSVPTKKNVDNIFYRKMETPKANSLISWFNHKMPYSLEGSIKADVAGQVLSMVYLKKIREEASAAYSCGAQASMSTADDGFHLAQIMAFCPMKPEMKDEALRIIDEELYNLAKTCDAEMLAKIKELMLKQIDDNEKTNGFWSGLIMNNYMMDLDSYTNYRAIVQGLTPEAISQFVKEFLKDSNKVSVVMLPQE</sequence>
<comment type="similarity">
    <text evidence="2 8">Belongs to the peptidase M16 family.</text>
</comment>
<dbReference type="Proteomes" id="UP000003160">
    <property type="component" value="Unassembled WGS sequence"/>
</dbReference>
<dbReference type="Pfam" id="PF05193">
    <property type="entry name" value="Peptidase_M16_C"/>
    <property type="match status" value="2"/>
</dbReference>
<keyword evidence="4" id="KW-0479">Metal-binding</keyword>
<keyword evidence="7" id="KW-0482">Metalloprotease</keyword>
<evidence type="ECO:0000256" key="5">
    <source>
        <dbReference type="ARBA" id="ARBA00022801"/>
    </source>
</evidence>
<keyword evidence="3" id="KW-0645">Protease</keyword>
<evidence type="ECO:0000256" key="8">
    <source>
        <dbReference type="RuleBase" id="RU004447"/>
    </source>
</evidence>
<dbReference type="PANTHER" id="PTHR43690:SF17">
    <property type="entry name" value="PROTEIN YHJJ"/>
    <property type="match status" value="1"/>
</dbReference>
<dbReference type="Gene3D" id="3.30.830.10">
    <property type="entry name" value="Metalloenzyme, LuxS/M16 peptidase-like"/>
    <property type="match status" value="4"/>
</dbReference>